<feature type="region of interest" description="Disordered" evidence="1">
    <location>
        <begin position="278"/>
        <end position="297"/>
    </location>
</feature>
<feature type="region of interest" description="Disordered" evidence="1">
    <location>
        <begin position="885"/>
        <end position="1031"/>
    </location>
</feature>
<feature type="compositionally biased region" description="Low complexity" evidence="1">
    <location>
        <begin position="730"/>
        <end position="743"/>
    </location>
</feature>
<protein>
    <submittedName>
        <fullName evidence="2">Proteophosphoglycan 5</fullName>
    </submittedName>
</protein>
<feature type="region of interest" description="Disordered" evidence="1">
    <location>
        <begin position="170"/>
        <end position="263"/>
    </location>
</feature>
<dbReference type="EMBL" id="LCTV02000003">
    <property type="protein sequence ID" value="PRQ76477.1"/>
    <property type="molecule type" value="Genomic_DNA"/>
</dbReference>
<feature type="compositionally biased region" description="Polar residues" evidence="1">
    <location>
        <begin position="51"/>
        <end position="61"/>
    </location>
</feature>
<evidence type="ECO:0000256" key="1">
    <source>
        <dbReference type="SAM" id="MobiDB-lite"/>
    </source>
</evidence>
<feature type="compositionally biased region" description="Polar residues" evidence="1">
    <location>
        <begin position="245"/>
        <end position="263"/>
    </location>
</feature>
<reference evidence="2 3" key="1">
    <citation type="journal article" date="2018" name="Elife">
        <title>Functional genomics of lipid metabolism in the oleaginous yeast Rhodosporidium toruloides.</title>
        <authorList>
            <person name="Coradetti S.T."/>
            <person name="Pinel D."/>
            <person name="Geiselman G."/>
            <person name="Ito M."/>
            <person name="Mondo S."/>
            <person name="Reilly M.C."/>
            <person name="Cheng Y.F."/>
            <person name="Bauer S."/>
            <person name="Grigoriev I."/>
            <person name="Gladden J.M."/>
            <person name="Simmons B.A."/>
            <person name="Brem R."/>
            <person name="Arkin A.P."/>
            <person name="Skerker J.M."/>
        </authorList>
    </citation>
    <scope>NUCLEOTIDE SEQUENCE [LARGE SCALE GENOMIC DNA]</scope>
    <source>
        <strain evidence="2 3">NBRC 0880</strain>
    </source>
</reference>
<proteinExistence type="predicted"/>
<evidence type="ECO:0000313" key="3">
    <source>
        <dbReference type="Proteomes" id="UP000239560"/>
    </source>
</evidence>
<feature type="compositionally biased region" description="Low complexity" evidence="1">
    <location>
        <begin position="77"/>
        <end position="90"/>
    </location>
</feature>
<feature type="compositionally biased region" description="Polar residues" evidence="1">
    <location>
        <begin position="181"/>
        <end position="190"/>
    </location>
</feature>
<feature type="compositionally biased region" description="Low complexity" evidence="1">
    <location>
        <begin position="281"/>
        <end position="295"/>
    </location>
</feature>
<name>A0A2T0AEP8_RHOTO</name>
<gene>
    <name evidence="2" type="ORF">AAT19DRAFT_13499</name>
</gene>
<dbReference type="AlphaFoldDB" id="A0A2T0AEP8"/>
<dbReference type="Proteomes" id="UP000239560">
    <property type="component" value="Unassembled WGS sequence"/>
</dbReference>
<comment type="caution">
    <text evidence="2">The sequence shown here is derived from an EMBL/GenBank/DDBJ whole genome shotgun (WGS) entry which is preliminary data.</text>
</comment>
<feature type="region of interest" description="Disordered" evidence="1">
    <location>
        <begin position="698"/>
        <end position="743"/>
    </location>
</feature>
<feature type="compositionally biased region" description="Low complexity" evidence="1">
    <location>
        <begin position="223"/>
        <end position="237"/>
    </location>
</feature>
<feature type="region of interest" description="Disordered" evidence="1">
    <location>
        <begin position="618"/>
        <end position="651"/>
    </location>
</feature>
<feature type="region of interest" description="Disordered" evidence="1">
    <location>
        <begin position="500"/>
        <end position="606"/>
    </location>
</feature>
<feature type="region of interest" description="Disordered" evidence="1">
    <location>
        <begin position="308"/>
        <end position="328"/>
    </location>
</feature>
<feature type="compositionally biased region" description="Low complexity" evidence="1">
    <location>
        <begin position="513"/>
        <end position="532"/>
    </location>
</feature>
<feature type="compositionally biased region" description="Basic residues" evidence="1">
    <location>
        <begin position="91"/>
        <end position="109"/>
    </location>
</feature>
<feature type="region of interest" description="Disordered" evidence="1">
    <location>
        <begin position="50"/>
        <end position="127"/>
    </location>
</feature>
<feature type="compositionally biased region" description="Basic and acidic residues" evidence="1">
    <location>
        <begin position="977"/>
        <end position="1023"/>
    </location>
</feature>
<dbReference type="OrthoDB" id="2526168at2759"/>
<feature type="region of interest" description="Disordered" evidence="1">
    <location>
        <begin position="475"/>
        <end position="494"/>
    </location>
</feature>
<sequence length="1031" mass="109566">MRPSFFASSPTTAAVPGIPFRFQRYHLLVAGKIGLLHSIRSVRDEVPTFAMGQSQSTQSRSAKAGPRLKGESRETADTSTTAAEPASSSPRNRRQTISRRFQLKGRRRRQTTEAQRALREAMEQQRQAETMLADLKQERDRRPSAPQLALGANGGLEGLCIVVGEASPSTIRQASPEPSKGGSQKSNSQALAGRTPAVATLGISRLRAVPNASTMPRSLGDRSSTPGLSTSSSTVPSSPCPDQPTPKSHWSESSVGIPTPQLPFQSFRDSLNLNRLSQLFPSGTSSSATPSSPRSADLERLNDACTSDDKVVAQRSEQTKRRKTGAGRPQIAIVDAQPVGAKRYSQLLAAEEALQEELGCSERKGSAGEASIATIRPNGTRKASVVSTAGSVDVWDSDIPWPGMRQARTSTPDVALSPRFSTTPAFLAQAECLDDSLRRASDRRNTYKRRSSTLDLTGYVAASPELAFPPASASLTSLVSSSPSPPLPPKPFRRLSQMRVPAGHPASHHLRFSRTSSTSPSSPRSSASRGPPKFSPQAAGLPANANSPSPTLAALPRRRSSAGAPLAWRGRLDSVAETATSSARGGDEVPVRLGPGASRSRSSVRRFTNCTSASDVSFPHSIGTEDAESARSPTFPVTATPSPTCRDLPPLPTATSGIDFSGYTLGKPATRPISCVSTGSDLPPELVDAFPAPPLPPLPPFARPRVPTKLDLSRQARDSVLTATASSPRSLPSHASTPSTSSFASSLTSQASIDLGPKPAGPVVSVDFGAAALAGKTYRPPSSAGSVATFVLEDIIDELNSLHVEEAKGGAPGRCERLLSLEQPDPHLAEHLSPTVLASTIVPQSRSPPRFQSVFHLDKPVSTSKPLPALVSPLSHALLDDSRFDSPRLSPLTPNSTLLGSDKLHDLPPSVPASLEPSPVAPQKPWTSRLRIASADVAHRSPAQQSEARRDTYPTFVPPSQRVQQPNLFDALLEQASRADEEGGKSGGAARERRLGSKDKRGFDKVDIGAWLDRARRESEEHARKRPVVRV</sequence>
<accession>A0A2T0AEP8</accession>
<feature type="compositionally biased region" description="Polar residues" evidence="1">
    <location>
        <begin position="631"/>
        <end position="643"/>
    </location>
</feature>
<organism evidence="2 3">
    <name type="scientific">Rhodotorula toruloides</name>
    <name type="common">Yeast</name>
    <name type="synonym">Rhodosporidium toruloides</name>
    <dbReference type="NCBI Taxonomy" id="5286"/>
    <lineage>
        <taxon>Eukaryota</taxon>
        <taxon>Fungi</taxon>
        <taxon>Dikarya</taxon>
        <taxon>Basidiomycota</taxon>
        <taxon>Pucciniomycotina</taxon>
        <taxon>Microbotryomycetes</taxon>
        <taxon>Sporidiobolales</taxon>
        <taxon>Sporidiobolaceae</taxon>
        <taxon>Rhodotorula</taxon>
    </lineage>
</organism>
<evidence type="ECO:0000313" key="2">
    <source>
        <dbReference type="EMBL" id="PRQ76477.1"/>
    </source>
</evidence>